<gene>
    <name evidence="2" type="ORF">PHA8399_03310</name>
</gene>
<feature type="transmembrane region" description="Helical" evidence="1">
    <location>
        <begin position="430"/>
        <end position="446"/>
    </location>
</feature>
<feature type="transmembrane region" description="Helical" evidence="1">
    <location>
        <begin position="108"/>
        <end position="129"/>
    </location>
</feature>
<evidence type="ECO:0000313" key="2">
    <source>
        <dbReference type="EMBL" id="CUI01169.1"/>
    </source>
</evidence>
<accession>A0A0P1HCA0</accession>
<organism evidence="2 3">
    <name type="scientific">Leisingera aquaemixtae</name>
    <dbReference type="NCBI Taxonomy" id="1396826"/>
    <lineage>
        <taxon>Bacteria</taxon>
        <taxon>Pseudomonadati</taxon>
        <taxon>Pseudomonadota</taxon>
        <taxon>Alphaproteobacteria</taxon>
        <taxon>Rhodobacterales</taxon>
        <taxon>Roseobacteraceae</taxon>
        <taxon>Leisingera</taxon>
    </lineage>
</organism>
<reference evidence="2 3" key="1">
    <citation type="submission" date="2015-09" db="EMBL/GenBank/DDBJ databases">
        <authorList>
            <consortium name="Swine Surveillance"/>
        </authorList>
    </citation>
    <scope>NUCLEOTIDE SEQUENCE [LARGE SCALE GENOMIC DNA]</scope>
    <source>
        <strain evidence="2 3">CECT 8399</strain>
    </source>
</reference>
<dbReference type="EMBL" id="CYSR01000030">
    <property type="protein sequence ID" value="CUI01169.1"/>
    <property type="molecule type" value="Genomic_DNA"/>
</dbReference>
<feature type="transmembrane region" description="Helical" evidence="1">
    <location>
        <begin position="400"/>
        <end position="418"/>
    </location>
</feature>
<protein>
    <recommendedName>
        <fullName evidence="4">Glycosyltransferase RgtA/B/C/D-like domain-containing protein</fullName>
    </recommendedName>
</protein>
<dbReference type="STRING" id="1396826.PHA8399_03310"/>
<evidence type="ECO:0008006" key="4">
    <source>
        <dbReference type="Google" id="ProtNLM"/>
    </source>
</evidence>
<sequence>MTTPPQVTGMACAPAPGLASLLRETAVFTLAAAAIVLVTRTLAALLLEIRPDPVHLSGAYQHLPVQQLHDGLLEALIALHSQPPFWNLLLGLAAKACNAQEACMIQLIWGSHLLLTVVTAASMFAALRLLTPSRRLAWLLPLAYVLSPAVFYYENFILYAHFTAALFALSCLCVLLLLKTRRTLYFLLFCACLAILSLTWTLFHPIYILLVGGLVLFKAGAGPARAAILALTLAVSLLPSVKNKAVFGIFSSGSWLGLNVSQVAPERIEGCSFKTFAETHGLIGQHIGSALNDPRMIGYSKTCLKKSLDVIAASPLQYAAGVVVRASTSLSLWPNEYLFPPLNWDRFPKLPDTKRVLTEDNKIVIDPSLSRFLTLALNLFALIALAELARRDRDPARRAFFQVMLLSVVLFLGVAHAVNGPEQERMRYTLHPLFWGLYAVVLLEAGRRLRRLFARAGAENLPSAGSSR</sequence>
<feature type="transmembrane region" description="Helical" evidence="1">
    <location>
        <begin position="159"/>
        <end position="178"/>
    </location>
</feature>
<keyword evidence="1" id="KW-1133">Transmembrane helix</keyword>
<feature type="transmembrane region" description="Helical" evidence="1">
    <location>
        <begin position="26"/>
        <end position="47"/>
    </location>
</feature>
<evidence type="ECO:0000313" key="3">
    <source>
        <dbReference type="Proteomes" id="UP000051326"/>
    </source>
</evidence>
<dbReference type="Proteomes" id="UP000051326">
    <property type="component" value="Unassembled WGS sequence"/>
</dbReference>
<evidence type="ECO:0000256" key="1">
    <source>
        <dbReference type="SAM" id="Phobius"/>
    </source>
</evidence>
<keyword evidence="1" id="KW-0472">Membrane</keyword>
<dbReference type="AlphaFoldDB" id="A0A0P1HCA0"/>
<proteinExistence type="predicted"/>
<dbReference type="RefSeq" id="WP_145977059.1">
    <property type="nucleotide sequence ID" value="NZ_CYSR01000030.1"/>
</dbReference>
<feature type="transmembrane region" description="Helical" evidence="1">
    <location>
        <begin position="222"/>
        <end position="241"/>
    </location>
</feature>
<feature type="transmembrane region" description="Helical" evidence="1">
    <location>
        <begin position="185"/>
        <end position="210"/>
    </location>
</feature>
<keyword evidence="1" id="KW-0812">Transmembrane</keyword>
<name>A0A0P1HCA0_9RHOB</name>